<evidence type="ECO:0000256" key="4">
    <source>
        <dbReference type="ARBA" id="ARBA00021679"/>
    </source>
</evidence>
<dbReference type="InterPro" id="IPR043519">
    <property type="entry name" value="NT_sf"/>
</dbReference>
<feature type="compositionally biased region" description="Basic residues" evidence="18">
    <location>
        <begin position="625"/>
        <end position="634"/>
    </location>
</feature>
<organism evidence="21 22">
    <name type="scientific">Octopus sinensis</name>
    <name type="common">East Asian common octopus</name>
    <dbReference type="NCBI Taxonomy" id="2607531"/>
    <lineage>
        <taxon>Eukaryota</taxon>
        <taxon>Metazoa</taxon>
        <taxon>Spiralia</taxon>
        <taxon>Lophotrochozoa</taxon>
        <taxon>Mollusca</taxon>
        <taxon>Cephalopoda</taxon>
        <taxon>Coleoidea</taxon>
        <taxon>Octopodiformes</taxon>
        <taxon>Octopoda</taxon>
        <taxon>Incirrata</taxon>
        <taxon>Octopodidae</taxon>
        <taxon>Octopus</taxon>
    </lineage>
</organism>
<dbReference type="PROSITE" id="PS50157">
    <property type="entry name" value="ZINC_FINGER_C2H2_2"/>
    <property type="match status" value="1"/>
</dbReference>
<dbReference type="InterPro" id="IPR035979">
    <property type="entry name" value="RBD_domain_sf"/>
</dbReference>
<dbReference type="SMART" id="SM00360">
    <property type="entry name" value="RRM"/>
    <property type="match status" value="1"/>
</dbReference>
<dbReference type="InterPro" id="IPR012677">
    <property type="entry name" value="Nucleotide-bd_a/b_plait_sf"/>
</dbReference>
<dbReference type="InterPro" id="IPR054708">
    <property type="entry name" value="MTPAP-like_central"/>
</dbReference>
<feature type="compositionally biased region" description="Acidic residues" evidence="18">
    <location>
        <begin position="667"/>
        <end position="676"/>
    </location>
</feature>
<evidence type="ECO:0000259" key="19">
    <source>
        <dbReference type="PROSITE" id="PS50102"/>
    </source>
</evidence>
<keyword evidence="5" id="KW-0808">Transferase</keyword>
<evidence type="ECO:0000256" key="15">
    <source>
        <dbReference type="ARBA" id="ARBA00049105"/>
    </source>
</evidence>
<dbReference type="InterPro" id="IPR002058">
    <property type="entry name" value="PAP_assoc"/>
</dbReference>
<feature type="compositionally biased region" description="Polar residues" evidence="18">
    <location>
        <begin position="685"/>
        <end position="714"/>
    </location>
</feature>
<dbReference type="SUPFAM" id="SSF54928">
    <property type="entry name" value="RNA-binding domain, RBD"/>
    <property type="match status" value="1"/>
</dbReference>
<feature type="compositionally biased region" description="Polar residues" evidence="18">
    <location>
        <begin position="639"/>
        <end position="649"/>
    </location>
</feature>
<feature type="region of interest" description="Disordered" evidence="18">
    <location>
        <begin position="617"/>
        <end position="724"/>
    </location>
</feature>
<dbReference type="InterPro" id="IPR013087">
    <property type="entry name" value="Znf_C2H2_type"/>
</dbReference>
<dbReference type="Gene3D" id="1.10.1410.10">
    <property type="match status" value="1"/>
</dbReference>
<dbReference type="Proteomes" id="UP000515154">
    <property type="component" value="Linkage group LG3"/>
</dbReference>
<dbReference type="Pfam" id="PF12874">
    <property type="entry name" value="zf-met"/>
    <property type="match status" value="1"/>
</dbReference>
<evidence type="ECO:0000256" key="1">
    <source>
        <dbReference type="ARBA" id="ARBA00001936"/>
    </source>
</evidence>
<dbReference type="Gene3D" id="3.30.160.60">
    <property type="entry name" value="Classic Zinc Finger"/>
    <property type="match status" value="1"/>
</dbReference>
<dbReference type="EC" id="2.7.7.52" evidence="3"/>
<dbReference type="PANTHER" id="PTHR12271">
    <property type="entry name" value="POLY A POLYMERASE CID PAP -RELATED"/>
    <property type="match status" value="1"/>
</dbReference>
<dbReference type="PROSITE" id="PS50102">
    <property type="entry name" value="RRM"/>
    <property type="match status" value="1"/>
</dbReference>
<keyword evidence="10" id="KW-0460">Magnesium</keyword>
<evidence type="ECO:0000256" key="14">
    <source>
        <dbReference type="ARBA" id="ARBA00046411"/>
    </source>
</evidence>
<dbReference type="GO" id="GO:0050265">
    <property type="term" value="F:RNA uridylyltransferase activity"/>
    <property type="evidence" value="ECO:0007669"/>
    <property type="project" value="UniProtKB-EC"/>
</dbReference>
<dbReference type="InterPro" id="IPR000504">
    <property type="entry name" value="RRM_dom"/>
</dbReference>
<sequence length="880" mass="100054">MNFSCEICDIRFASEAALKAHKTSEKHLNRAEAFHSCLLEAAHSVHVTGFSRNVGKDALYNYFMQFGKVVDVTYVDQNNSWGPFAFVKFENLAVASHVLRYKQHCFGKHFIRVQPKRMKFNAQLPYRPGQSGQRKVSPLKKRGKHIQPLEQVHVKDIIANLQKEILEKITVDEQIMLLFKQLRLTDKELQKRDEFCKLFRNILNPYFPGCSVSLFGSSVNGFGVRGCDIDVFLDLHRPMPKDLKEQSDDASASLKFIKNQAVPMDEFLQLTAYKQVRFLQKILSKHLRDTFGNFFPIPSVQCPIVRFIHKKSNITFDLSLQNKNGLHNTVLLKYFSSYDWRVAPLVCIIRLWAKYQKLASIGGTSFSSYSITLLILFFLQNTQPAVLPSVKELIELCTPEERNIVDDCNYSCPKRPPEQVLPASKNTDNLETLLNKFFDFYLHIDYESTVISTHTGQLLPRSDFENDPELKTFKLSSVCVQDPYILVINTAGNVTDKVKMDFIKGLFKAQTQLSAPKSDKNLWGIPSILVVEEPPPKGRERFKERQSFAQPILLNFPINVCRLNKHLTEFSKKSECNQLLWCQVFCVFLKTVLSDLLLIECSKTCDIDSSILNQECSNEEFPSKGGKKKRKKTKDVRPSTGNESETNVTPGILKLGDILKQSQEKKEEEEEEEEEMLKENLKNLDQSSSNSSETAMNVESTEGSDSPVTGQKDSNLLGDGPSSDAVTITEVHEGVDLLSDIGTKRKQGNAKELIDLVCTVKHHIWFNRKNVRQKLIAQGDCTPFELEKKISNHIISAEKDSTEKPITIFRLNVIPDVEYMNLTSVSVHITPVLTSNKAAALKPSHGIYDFLISFLNRMISSHFTKWCISNCTDDLNFSSL</sequence>
<evidence type="ECO:0000256" key="5">
    <source>
        <dbReference type="ARBA" id="ARBA00022679"/>
    </source>
</evidence>
<keyword evidence="9" id="KW-0067">ATP-binding</keyword>
<dbReference type="PROSITE" id="PS00028">
    <property type="entry name" value="ZINC_FINGER_C2H2_1"/>
    <property type="match status" value="1"/>
</dbReference>
<keyword evidence="7" id="KW-0479">Metal-binding</keyword>
<comment type="cofactor">
    <cofactor evidence="1">
        <name>Mn(2+)</name>
        <dbReference type="ChEBI" id="CHEBI:29035"/>
    </cofactor>
</comment>
<keyword evidence="21" id="KW-1185">Reference proteome</keyword>
<comment type="function">
    <text evidence="13">Poly(A) polymerase that creates the 3'-poly(A) tail of specific pre-mRNAs. Localizes to nuclear speckles together with PIP5K1A and mediates polyadenylation of a select set of mRNAs, such as HMOX1. In addition to polyadenylation, it is also required for the 3'-end cleavage of pre-mRNAs: binds to the 3'UTR of targeted pre-mRNAs and promotes the recruitment and assembly of the CPSF complex on the 3'UTR of pre-mRNAs. In addition to adenylyltransferase activity, also has uridylyltransferase activity. However, the ATP ratio is higher than UTP in cells, suggesting that it functions primarily as a poly(A) polymerase. Acts as a specific terminal uridylyltransferase for U6 snRNA in vitro: responsible for a controlled elongation reaction that results in the restoration of the four 3'-terminal UMP-residues found in newly transcribed U6 snRNA. Not involved in replication-dependent histone mRNA degradation.</text>
</comment>
<keyword evidence="17" id="KW-0694">RNA-binding</keyword>
<dbReference type="Pfam" id="PF22600">
    <property type="entry name" value="MTPAP-like_central"/>
    <property type="match status" value="1"/>
</dbReference>
<evidence type="ECO:0000256" key="16">
    <source>
        <dbReference type="PROSITE-ProRule" id="PRU00042"/>
    </source>
</evidence>
<keyword evidence="16" id="KW-0862">Zinc</keyword>
<evidence type="ECO:0000256" key="10">
    <source>
        <dbReference type="ARBA" id="ARBA00022842"/>
    </source>
</evidence>
<keyword evidence="6" id="KW-0548">Nucleotidyltransferase</keyword>
<dbReference type="CDD" id="cd05402">
    <property type="entry name" value="NT_PAP_TUTase"/>
    <property type="match status" value="1"/>
</dbReference>
<dbReference type="SUPFAM" id="SSF81301">
    <property type="entry name" value="Nucleotidyltransferase"/>
    <property type="match status" value="1"/>
</dbReference>
<comment type="cofactor">
    <cofactor evidence="2">
        <name>Mg(2+)</name>
        <dbReference type="ChEBI" id="CHEBI:18420"/>
    </cofactor>
</comment>
<evidence type="ECO:0000256" key="7">
    <source>
        <dbReference type="ARBA" id="ARBA00022723"/>
    </source>
</evidence>
<dbReference type="PANTHER" id="PTHR12271:SF127">
    <property type="entry name" value="SPECKLE TARGETED PIP5K1A-REGULATED POLY(A) POLYMERASE"/>
    <property type="match status" value="1"/>
</dbReference>
<proteinExistence type="predicted"/>
<reference evidence="22" key="1">
    <citation type="submission" date="2025-08" db="UniProtKB">
        <authorList>
            <consortium name="RefSeq"/>
        </authorList>
    </citation>
    <scope>IDENTIFICATION</scope>
</reference>
<keyword evidence="8" id="KW-0547">Nucleotide-binding</keyword>
<evidence type="ECO:0000256" key="6">
    <source>
        <dbReference type="ARBA" id="ARBA00022695"/>
    </source>
</evidence>
<name>A0A6P7S7Q1_9MOLL</name>
<gene>
    <name evidence="22" type="primary">LOC115209764</name>
</gene>
<dbReference type="Pfam" id="PF03828">
    <property type="entry name" value="PAP_assoc"/>
    <property type="match status" value="1"/>
</dbReference>
<evidence type="ECO:0000256" key="8">
    <source>
        <dbReference type="ARBA" id="ARBA00022741"/>
    </source>
</evidence>
<dbReference type="SUPFAM" id="SSF57667">
    <property type="entry name" value="beta-beta-alpha zinc fingers"/>
    <property type="match status" value="1"/>
</dbReference>
<dbReference type="GO" id="GO:0031123">
    <property type="term" value="P:RNA 3'-end processing"/>
    <property type="evidence" value="ECO:0007669"/>
    <property type="project" value="TreeGrafter"/>
</dbReference>
<evidence type="ECO:0000313" key="22">
    <source>
        <dbReference type="RefSeq" id="XP_029634138.1"/>
    </source>
</evidence>
<protein>
    <recommendedName>
        <fullName evidence="4">Speckle targeted PIP5K1A-regulated poly(A) polymerase</fullName>
        <ecNumber evidence="3">2.7.7.52</ecNumber>
    </recommendedName>
    <alternativeName>
        <fullName evidence="11">RNA-binding motif protein 21</fullName>
    </alternativeName>
    <alternativeName>
        <fullName evidence="12">U6 snRNA-specific terminal uridylyltransferase 1</fullName>
    </alternativeName>
</protein>
<dbReference type="Gene3D" id="3.30.70.330">
    <property type="match status" value="1"/>
</dbReference>
<evidence type="ECO:0000256" key="13">
    <source>
        <dbReference type="ARBA" id="ARBA00045789"/>
    </source>
</evidence>
<dbReference type="Pfam" id="PF00076">
    <property type="entry name" value="RRM_1"/>
    <property type="match status" value="1"/>
</dbReference>
<feature type="domain" description="C2H2-type" evidence="20">
    <location>
        <begin position="3"/>
        <end position="32"/>
    </location>
</feature>
<dbReference type="GO" id="GO:0003723">
    <property type="term" value="F:RNA binding"/>
    <property type="evidence" value="ECO:0007669"/>
    <property type="project" value="UniProtKB-UniRule"/>
</dbReference>
<evidence type="ECO:0000259" key="20">
    <source>
        <dbReference type="PROSITE" id="PS50157"/>
    </source>
</evidence>
<dbReference type="RefSeq" id="XP_029634138.1">
    <property type="nucleotide sequence ID" value="XM_029778278.2"/>
</dbReference>
<dbReference type="AlphaFoldDB" id="A0A6P7S7Q1"/>
<dbReference type="GO" id="GO:0008270">
    <property type="term" value="F:zinc ion binding"/>
    <property type="evidence" value="ECO:0007669"/>
    <property type="project" value="UniProtKB-KW"/>
</dbReference>
<dbReference type="SUPFAM" id="SSF81631">
    <property type="entry name" value="PAP/OAS1 substrate-binding domain"/>
    <property type="match status" value="1"/>
</dbReference>
<evidence type="ECO:0000256" key="17">
    <source>
        <dbReference type="PROSITE-ProRule" id="PRU00176"/>
    </source>
</evidence>
<evidence type="ECO:0000256" key="12">
    <source>
        <dbReference type="ARBA" id="ARBA00033036"/>
    </source>
</evidence>
<evidence type="ECO:0000256" key="11">
    <source>
        <dbReference type="ARBA" id="ARBA00030790"/>
    </source>
</evidence>
<keyword evidence="16" id="KW-0863">Zinc-finger</keyword>
<dbReference type="Gene3D" id="3.30.460.10">
    <property type="entry name" value="Beta Polymerase, domain 2"/>
    <property type="match status" value="1"/>
</dbReference>
<evidence type="ECO:0000256" key="9">
    <source>
        <dbReference type="ARBA" id="ARBA00022840"/>
    </source>
</evidence>
<dbReference type="GO" id="GO:0005524">
    <property type="term" value="F:ATP binding"/>
    <property type="evidence" value="ECO:0007669"/>
    <property type="project" value="UniProtKB-KW"/>
</dbReference>
<dbReference type="GO" id="GO:1990817">
    <property type="term" value="F:poly(A) RNA polymerase activity"/>
    <property type="evidence" value="ECO:0007669"/>
    <property type="project" value="TreeGrafter"/>
</dbReference>
<evidence type="ECO:0000256" key="2">
    <source>
        <dbReference type="ARBA" id="ARBA00001946"/>
    </source>
</evidence>
<feature type="domain" description="RRM" evidence="19">
    <location>
        <begin position="43"/>
        <end position="125"/>
    </location>
</feature>
<dbReference type="InterPro" id="IPR036236">
    <property type="entry name" value="Znf_C2H2_sf"/>
</dbReference>
<accession>A0A6P7S7Q1</accession>
<evidence type="ECO:0000256" key="3">
    <source>
        <dbReference type="ARBA" id="ARBA00012472"/>
    </source>
</evidence>
<evidence type="ECO:0000256" key="18">
    <source>
        <dbReference type="SAM" id="MobiDB-lite"/>
    </source>
</evidence>
<comment type="catalytic activity">
    <reaction evidence="15">
        <text>RNA(n) + UTP = RNA(n)-3'-uridine ribonucleotide + diphosphate</text>
        <dbReference type="Rhea" id="RHEA:14785"/>
        <dbReference type="Rhea" id="RHEA-COMP:14527"/>
        <dbReference type="Rhea" id="RHEA-COMP:17348"/>
        <dbReference type="ChEBI" id="CHEBI:33019"/>
        <dbReference type="ChEBI" id="CHEBI:46398"/>
        <dbReference type="ChEBI" id="CHEBI:140395"/>
        <dbReference type="ChEBI" id="CHEBI:173116"/>
        <dbReference type="EC" id="2.7.7.52"/>
    </reaction>
</comment>
<comment type="subunit">
    <text evidence="14">Associates with the cleavage and polyadenylation specificity factor (CPSF) complex. Interacts with CPSF1 and CPSF3; the interaction is direct. Interacts with PIP5K1A.</text>
</comment>
<evidence type="ECO:0000313" key="21">
    <source>
        <dbReference type="Proteomes" id="UP000515154"/>
    </source>
</evidence>